<organism evidence="13 14">
    <name type="scientific">Ramlibacter tataouinensis</name>
    <dbReference type="NCBI Taxonomy" id="94132"/>
    <lineage>
        <taxon>Bacteria</taxon>
        <taxon>Pseudomonadati</taxon>
        <taxon>Pseudomonadota</taxon>
        <taxon>Betaproteobacteria</taxon>
        <taxon>Burkholderiales</taxon>
        <taxon>Comamonadaceae</taxon>
        <taxon>Ramlibacter</taxon>
    </lineage>
</organism>
<evidence type="ECO:0000313" key="14">
    <source>
        <dbReference type="Proteomes" id="UP000070433"/>
    </source>
</evidence>
<keyword evidence="6" id="KW-0472">Membrane</keyword>
<sequence>MFDFVRKHNKIMQFLLFLLIFPSFVLVGINGYDRLREKGDAVAKVDGHEILQGDWDEAHRREVDRLRQQMPNIDMKLLDSPAAKYGTLERLVRDRVIAAEAAKSKLTASDQRLARELQQNQMIASLRGPDGKLDMARYRQLVGAQGMSPEAFEESVRTELSTRQVLGGVAATSLATAAQAAPSIGAFLEKREVQVVRFPSSDFAARVTVTDADLESFYKANPSMFQAPEQASVEYLVLDIESIKKGVTVNEQDLKTYYEQNVARITGQEERRASHILVAVPKDAPAADREKAKAQAQELLAAARKNPDGFAELAKKNSQDTASAPNGGDLEFFTRGAMTKPFEDTVFAMKKGEIAGPVETEFGYHIVKLTDLKVPKQRSYEELKPEFEAELKKQQAQRKYAEMADTFSNAVYEQSDSLKPAADKLKLEVKTAAGVQREPARGAPGVLSSPKLLSALFAPDSLEKKRNTEAVEVAPNTLVSGRITQYTPSRTIPFDEVKDQVRQRVVAARAAELAKKEGTDKLAAWKANPAGASLPAAVTVSRQEAAQQPAEVVDAALRADPAALPALSGVDLGAQGYAVIKVNKIIPREAPAAEAARQERDQYEQWWAQAETIAYYNLLKERFKVQILVPKP</sequence>
<dbReference type="Pfam" id="PF00639">
    <property type="entry name" value="Rotamase"/>
    <property type="match status" value="1"/>
</dbReference>
<evidence type="ECO:0000259" key="12">
    <source>
        <dbReference type="PROSITE" id="PS50198"/>
    </source>
</evidence>
<keyword evidence="11" id="KW-0697">Rotamase</keyword>
<dbReference type="OrthoDB" id="9812372at2"/>
<evidence type="ECO:0000256" key="1">
    <source>
        <dbReference type="ARBA" id="ARBA00004382"/>
    </source>
</evidence>
<dbReference type="AlphaFoldDB" id="A0A127JXS1"/>
<dbReference type="InterPro" id="IPR000297">
    <property type="entry name" value="PPIase_PpiC"/>
</dbReference>
<dbReference type="SUPFAM" id="SSF54534">
    <property type="entry name" value="FKBP-like"/>
    <property type="match status" value="1"/>
</dbReference>
<accession>A0A127JXS1</accession>
<evidence type="ECO:0000256" key="11">
    <source>
        <dbReference type="PROSITE-ProRule" id="PRU00278"/>
    </source>
</evidence>
<evidence type="ECO:0000256" key="6">
    <source>
        <dbReference type="ARBA" id="ARBA00023136"/>
    </source>
</evidence>
<dbReference type="PATRIC" id="fig|94132.3.peg.4107"/>
<feature type="domain" description="PpiC" evidence="12">
    <location>
        <begin position="268"/>
        <end position="371"/>
    </location>
</feature>
<evidence type="ECO:0000313" key="13">
    <source>
        <dbReference type="EMBL" id="AMO24721.1"/>
    </source>
</evidence>
<keyword evidence="14" id="KW-1185">Reference proteome</keyword>
<dbReference type="Gene3D" id="1.10.4030.10">
    <property type="entry name" value="Porin chaperone SurA, peptide-binding domain"/>
    <property type="match status" value="1"/>
</dbReference>
<dbReference type="Gene3D" id="3.10.50.40">
    <property type="match status" value="1"/>
</dbReference>
<keyword evidence="5" id="KW-1133">Transmembrane helix</keyword>
<comment type="similarity">
    <text evidence="8">Belongs to the PpiD chaperone family.</text>
</comment>
<dbReference type="PROSITE" id="PS50198">
    <property type="entry name" value="PPIC_PPIASE_2"/>
    <property type="match status" value="1"/>
</dbReference>
<gene>
    <name evidence="13" type="ORF">UC35_20125</name>
</gene>
<keyword evidence="3" id="KW-0997">Cell inner membrane</keyword>
<dbReference type="RefSeq" id="WP_061502862.1">
    <property type="nucleotide sequence ID" value="NZ_CP010951.1"/>
</dbReference>
<evidence type="ECO:0000256" key="4">
    <source>
        <dbReference type="ARBA" id="ARBA00022692"/>
    </source>
</evidence>
<dbReference type="Proteomes" id="UP000070433">
    <property type="component" value="Chromosome"/>
</dbReference>
<comment type="subcellular location">
    <subcellularLocation>
        <location evidence="1">Cell inner membrane</location>
        <topology evidence="1">Single-pass type II membrane protein</topology>
        <orientation evidence="1">Periplasmic side</orientation>
    </subcellularLocation>
</comment>
<dbReference type="PANTHER" id="PTHR47529:SF1">
    <property type="entry name" value="PERIPLASMIC CHAPERONE PPID"/>
    <property type="match status" value="1"/>
</dbReference>
<evidence type="ECO:0000256" key="9">
    <source>
        <dbReference type="ARBA" id="ARBA00040743"/>
    </source>
</evidence>
<protein>
    <recommendedName>
        <fullName evidence="9">Periplasmic chaperone PpiD</fullName>
    </recommendedName>
    <alternativeName>
        <fullName evidence="10">Periplasmic folding chaperone</fullName>
    </alternativeName>
</protein>
<name>A0A127JXS1_9BURK</name>
<keyword evidence="2" id="KW-1003">Cell membrane</keyword>
<dbReference type="InterPro" id="IPR046357">
    <property type="entry name" value="PPIase_dom_sf"/>
</dbReference>
<evidence type="ECO:0000256" key="7">
    <source>
        <dbReference type="ARBA" id="ARBA00023186"/>
    </source>
</evidence>
<proteinExistence type="inferred from homology"/>
<keyword evidence="7" id="KW-0143">Chaperone</keyword>
<keyword evidence="11 13" id="KW-0413">Isomerase</keyword>
<dbReference type="SUPFAM" id="SSF109998">
    <property type="entry name" value="Triger factor/SurA peptide-binding domain-like"/>
    <property type="match status" value="1"/>
</dbReference>
<dbReference type="GO" id="GO:0003755">
    <property type="term" value="F:peptidyl-prolyl cis-trans isomerase activity"/>
    <property type="evidence" value="ECO:0007669"/>
    <property type="project" value="UniProtKB-KW"/>
</dbReference>
<reference evidence="13 14" key="1">
    <citation type="journal article" date="2014" name="Int. J. Syst. Evol. Microbiol.">
        <title>Ramlibacter solisilvae sp. nov., isolated from forest soil, and emended description of the genus Ramlibacter.</title>
        <authorList>
            <person name="Lee H.J."/>
            <person name="Lee S.H."/>
            <person name="Lee S.S."/>
            <person name="Lee J.S."/>
            <person name="Kim Y."/>
            <person name="Kim S.C."/>
            <person name="Jeon C.O."/>
        </authorList>
    </citation>
    <scope>NUCLEOTIDE SEQUENCE [LARGE SCALE GENOMIC DNA]</scope>
    <source>
        <strain evidence="13 14">5-10</strain>
    </source>
</reference>
<dbReference type="PANTHER" id="PTHR47529">
    <property type="entry name" value="PEPTIDYL-PROLYL CIS-TRANS ISOMERASE D"/>
    <property type="match status" value="1"/>
</dbReference>
<dbReference type="EMBL" id="CP010951">
    <property type="protein sequence ID" value="AMO24721.1"/>
    <property type="molecule type" value="Genomic_DNA"/>
</dbReference>
<dbReference type="Pfam" id="PF13624">
    <property type="entry name" value="SurA_N_3"/>
    <property type="match status" value="1"/>
</dbReference>
<evidence type="ECO:0000256" key="2">
    <source>
        <dbReference type="ARBA" id="ARBA00022475"/>
    </source>
</evidence>
<dbReference type="GO" id="GO:0005886">
    <property type="term" value="C:plasma membrane"/>
    <property type="evidence" value="ECO:0007669"/>
    <property type="project" value="UniProtKB-SubCell"/>
</dbReference>
<evidence type="ECO:0000256" key="3">
    <source>
        <dbReference type="ARBA" id="ARBA00022519"/>
    </source>
</evidence>
<evidence type="ECO:0000256" key="5">
    <source>
        <dbReference type="ARBA" id="ARBA00022989"/>
    </source>
</evidence>
<evidence type="ECO:0000256" key="10">
    <source>
        <dbReference type="ARBA" id="ARBA00042775"/>
    </source>
</evidence>
<dbReference type="InterPro" id="IPR027304">
    <property type="entry name" value="Trigger_fact/SurA_dom_sf"/>
</dbReference>
<keyword evidence="4" id="KW-0812">Transmembrane</keyword>
<dbReference type="InterPro" id="IPR052029">
    <property type="entry name" value="PpiD_chaperone"/>
</dbReference>
<evidence type="ECO:0000256" key="8">
    <source>
        <dbReference type="ARBA" id="ARBA00038408"/>
    </source>
</evidence>